<dbReference type="RefSeq" id="WP_087078765.1">
    <property type="nucleotide sequence ID" value="NZ_CP020809.1"/>
</dbReference>
<proteinExistence type="inferred from homology"/>
<dbReference type="InterPro" id="IPR002328">
    <property type="entry name" value="ADH_Zn_CS"/>
</dbReference>
<dbReference type="GO" id="GO:0016491">
    <property type="term" value="F:oxidoreductase activity"/>
    <property type="evidence" value="ECO:0007669"/>
    <property type="project" value="UniProtKB-KW"/>
</dbReference>
<name>A0A1Y0C817_9MYCO</name>
<dbReference type="SUPFAM" id="SSF50129">
    <property type="entry name" value="GroES-like"/>
    <property type="match status" value="1"/>
</dbReference>
<dbReference type="InterPro" id="IPR013154">
    <property type="entry name" value="ADH-like_N"/>
</dbReference>
<keyword evidence="5" id="KW-0560">Oxidoreductase</keyword>
<dbReference type="PANTHER" id="PTHR43350">
    <property type="entry name" value="NAD-DEPENDENT ALCOHOL DEHYDROGENASE"/>
    <property type="match status" value="1"/>
</dbReference>
<comment type="cofactor">
    <cofactor evidence="1 6">
        <name>Zn(2+)</name>
        <dbReference type="ChEBI" id="CHEBI:29105"/>
    </cofactor>
</comment>
<dbReference type="AlphaFoldDB" id="A0A1Y0C817"/>
<accession>A0A1Y0C817</accession>
<evidence type="ECO:0000259" key="7">
    <source>
        <dbReference type="SMART" id="SM00829"/>
    </source>
</evidence>
<evidence type="ECO:0000313" key="8">
    <source>
        <dbReference type="EMBL" id="ART71380.1"/>
    </source>
</evidence>
<keyword evidence="9" id="KW-1185">Reference proteome</keyword>
<dbReference type="CDD" id="cd08278">
    <property type="entry name" value="benzyl_alcohol_DH"/>
    <property type="match status" value="1"/>
</dbReference>
<evidence type="ECO:0000256" key="2">
    <source>
        <dbReference type="ARBA" id="ARBA00008072"/>
    </source>
</evidence>
<dbReference type="Proteomes" id="UP000195331">
    <property type="component" value="Chromosome"/>
</dbReference>
<dbReference type="Pfam" id="PF00107">
    <property type="entry name" value="ADH_zinc_N"/>
    <property type="match status" value="1"/>
</dbReference>
<organism evidence="8 9">
    <name type="scientific">Mycobacterium dioxanotrophicus</name>
    <dbReference type="NCBI Taxonomy" id="482462"/>
    <lineage>
        <taxon>Bacteria</taxon>
        <taxon>Bacillati</taxon>
        <taxon>Actinomycetota</taxon>
        <taxon>Actinomycetes</taxon>
        <taxon>Mycobacteriales</taxon>
        <taxon>Mycobacteriaceae</taxon>
        <taxon>Mycobacterium</taxon>
    </lineage>
</organism>
<dbReference type="Pfam" id="PF08240">
    <property type="entry name" value="ADH_N"/>
    <property type="match status" value="1"/>
</dbReference>
<evidence type="ECO:0000256" key="3">
    <source>
        <dbReference type="ARBA" id="ARBA00022723"/>
    </source>
</evidence>
<dbReference type="InterPro" id="IPR013149">
    <property type="entry name" value="ADH-like_C"/>
</dbReference>
<evidence type="ECO:0000256" key="4">
    <source>
        <dbReference type="ARBA" id="ARBA00022833"/>
    </source>
</evidence>
<dbReference type="SMART" id="SM00829">
    <property type="entry name" value="PKS_ER"/>
    <property type="match status" value="1"/>
</dbReference>
<dbReference type="InterPro" id="IPR036291">
    <property type="entry name" value="NAD(P)-bd_dom_sf"/>
</dbReference>
<dbReference type="InterPro" id="IPR020843">
    <property type="entry name" value="ER"/>
</dbReference>
<keyword evidence="3 6" id="KW-0479">Metal-binding</keyword>
<dbReference type="InterPro" id="IPR011032">
    <property type="entry name" value="GroES-like_sf"/>
</dbReference>
<sequence length="362" mass="36975">MLTARAAVLLDAGADPQLTDVQLREPVGDEVLVRIDAVGICHTDISVAARFRKVPMVFGHEGAGTVVAAGPQAQRRVGESVVLTFASCGGCPHCASDQPAYCDHATDLNMRGGRRDESSALRLDGAPITAGFFGQSSFATHAIARSRSAVTVPESIDPALAAPLGCSVQTGVGAVLNVLTPEPVDPFVVFGAGAVGLSAVMAARIAGCRTIVAVDPVEQRRTLATELGATATIDPATTDVAAEVVELTGGAGAAVDTTARPDVIAAAVAALRTRGSLALVGLGALTAELPVALIMGKGLAVRGVVEGDSEPQTFIPRLADLHRHGELPLDKLVTTYPFDDFDRAWGAAKAGEVVKPVLVTGA</sequence>
<gene>
    <name evidence="8" type="ORF">BTO20_25065</name>
</gene>
<keyword evidence="4 6" id="KW-0862">Zinc</keyword>
<evidence type="ECO:0000256" key="5">
    <source>
        <dbReference type="ARBA" id="ARBA00023002"/>
    </source>
</evidence>
<dbReference type="Gene3D" id="3.90.180.10">
    <property type="entry name" value="Medium-chain alcohol dehydrogenases, catalytic domain"/>
    <property type="match status" value="1"/>
</dbReference>
<dbReference type="SUPFAM" id="SSF51735">
    <property type="entry name" value="NAD(P)-binding Rossmann-fold domains"/>
    <property type="match status" value="1"/>
</dbReference>
<protein>
    <submittedName>
        <fullName evidence="8">Aryl-alcohol dehydrogenase</fullName>
    </submittedName>
</protein>
<reference evidence="8 9" key="1">
    <citation type="submission" date="2017-04" db="EMBL/GenBank/DDBJ databases">
        <title>Whole Genome Sequence of 1,4-Dioxane Degrading Bacterium Mycobacterium dioxanotrophicus PH-06.</title>
        <authorList>
            <person name="He Y."/>
        </authorList>
    </citation>
    <scope>NUCLEOTIDE SEQUENCE [LARGE SCALE GENOMIC DNA]</scope>
    <source>
        <strain evidence="8 9">PH-06</strain>
    </source>
</reference>
<dbReference type="GO" id="GO:0008270">
    <property type="term" value="F:zinc ion binding"/>
    <property type="evidence" value="ECO:0007669"/>
    <property type="project" value="InterPro"/>
</dbReference>
<evidence type="ECO:0000313" key="9">
    <source>
        <dbReference type="Proteomes" id="UP000195331"/>
    </source>
</evidence>
<dbReference type="PANTHER" id="PTHR43350:SF21">
    <property type="entry name" value="S-NITROSOMYCOTHIOL REDUCTASE MSCR"/>
    <property type="match status" value="1"/>
</dbReference>
<feature type="domain" description="Enoyl reductase (ER)" evidence="7">
    <location>
        <begin position="13"/>
        <end position="358"/>
    </location>
</feature>
<dbReference type="OrthoDB" id="334894at2"/>
<evidence type="ECO:0000256" key="6">
    <source>
        <dbReference type="RuleBase" id="RU361277"/>
    </source>
</evidence>
<dbReference type="PROSITE" id="PS00059">
    <property type="entry name" value="ADH_ZINC"/>
    <property type="match status" value="1"/>
</dbReference>
<evidence type="ECO:0000256" key="1">
    <source>
        <dbReference type="ARBA" id="ARBA00001947"/>
    </source>
</evidence>
<dbReference type="KEGG" id="mdx:BTO20_25065"/>
<comment type="similarity">
    <text evidence="2 6">Belongs to the zinc-containing alcohol dehydrogenase family.</text>
</comment>
<dbReference type="EMBL" id="CP020809">
    <property type="protein sequence ID" value="ART71380.1"/>
    <property type="molecule type" value="Genomic_DNA"/>
</dbReference>
<dbReference type="Gene3D" id="3.40.50.720">
    <property type="entry name" value="NAD(P)-binding Rossmann-like Domain"/>
    <property type="match status" value="1"/>
</dbReference>